<keyword evidence="4" id="KW-1185">Reference proteome</keyword>
<organism evidence="3 4">
    <name type="scientific">Aspergillus cavernicola</name>
    <dbReference type="NCBI Taxonomy" id="176166"/>
    <lineage>
        <taxon>Eukaryota</taxon>
        <taxon>Fungi</taxon>
        <taxon>Dikarya</taxon>
        <taxon>Ascomycota</taxon>
        <taxon>Pezizomycotina</taxon>
        <taxon>Eurotiomycetes</taxon>
        <taxon>Eurotiomycetidae</taxon>
        <taxon>Eurotiales</taxon>
        <taxon>Aspergillaceae</taxon>
        <taxon>Aspergillus</taxon>
        <taxon>Aspergillus subgen. Nidulantes</taxon>
    </lineage>
</organism>
<protein>
    <recommendedName>
        <fullName evidence="5">Integral membrane protein</fullName>
    </recommendedName>
</protein>
<keyword evidence="2" id="KW-1133">Transmembrane helix</keyword>
<evidence type="ECO:0000256" key="2">
    <source>
        <dbReference type="SAM" id="Phobius"/>
    </source>
</evidence>
<sequence length="294" mass="31219">MASGISGSGTLVFRRTPTATISLSTLFFLTLAFSTSILAQDVSLRPSAASATFPACGLTCTQLTQADDGCTPPTVQVTNRQTYVSCFCQSDLLRNFQTTADGTCDETCTTPADRQLLQQWYVNFCNSGGNTGNSGTNTDSDEDTEDNTNSNTTSPADSSASPVAGSRNPAPQSWLDGHYQWIIMIVILVVGFAALAVLGVWLKRRHDAKHPHLYHAATGGSDSRIFANRNLDSPSPGPAPSAIAAHSHESANTVSIASSSRTDDFPPSFRPAQPSRLQKVSQSEGNTAIQEALR</sequence>
<evidence type="ECO:0000313" key="4">
    <source>
        <dbReference type="Proteomes" id="UP001610335"/>
    </source>
</evidence>
<dbReference type="Proteomes" id="UP001610335">
    <property type="component" value="Unassembled WGS sequence"/>
</dbReference>
<evidence type="ECO:0008006" key="5">
    <source>
        <dbReference type="Google" id="ProtNLM"/>
    </source>
</evidence>
<feature type="region of interest" description="Disordered" evidence="1">
    <location>
        <begin position="132"/>
        <end position="169"/>
    </location>
</feature>
<accession>A0ABR4HJH6</accession>
<evidence type="ECO:0000256" key="1">
    <source>
        <dbReference type="SAM" id="MobiDB-lite"/>
    </source>
</evidence>
<keyword evidence="2" id="KW-0472">Membrane</keyword>
<dbReference type="EMBL" id="JBFXLS010000110">
    <property type="protein sequence ID" value="KAL2815646.1"/>
    <property type="molecule type" value="Genomic_DNA"/>
</dbReference>
<name>A0ABR4HJH6_9EURO</name>
<feature type="transmembrane region" description="Helical" evidence="2">
    <location>
        <begin position="181"/>
        <end position="202"/>
    </location>
</feature>
<proteinExistence type="predicted"/>
<feature type="region of interest" description="Disordered" evidence="1">
    <location>
        <begin position="225"/>
        <end position="294"/>
    </location>
</feature>
<reference evidence="3 4" key="1">
    <citation type="submission" date="2024-07" db="EMBL/GenBank/DDBJ databases">
        <title>Section-level genome sequencing and comparative genomics of Aspergillus sections Usti and Cavernicolus.</title>
        <authorList>
            <consortium name="Lawrence Berkeley National Laboratory"/>
            <person name="Nybo J.L."/>
            <person name="Vesth T.C."/>
            <person name="Theobald S."/>
            <person name="Frisvad J.C."/>
            <person name="Larsen T.O."/>
            <person name="Kjaerboelling I."/>
            <person name="Rothschild-Mancinelli K."/>
            <person name="Lyhne E.K."/>
            <person name="Kogle M.E."/>
            <person name="Barry K."/>
            <person name="Clum A."/>
            <person name="Na H."/>
            <person name="Ledsgaard L."/>
            <person name="Lin J."/>
            <person name="Lipzen A."/>
            <person name="Kuo A."/>
            <person name="Riley R."/>
            <person name="Mondo S."/>
            <person name="LaButti K."/>
            <person name="Haridas S."/>
            <person name="Pangalinan J."/>
            <person name="Salamov A.A."/>
            <person name="Simmons B.A."/>
            <person name="Magnuson J.K."/>
            <person name="Chen J."/>
            <person name="Drula E."/>
            <person name="Henrissat B."/>
            <person name="Wiebenga A."/>
            <person name="Lubbers R.J."/>
            <person name="Gomes A.C."/>
            <person name="Makela M.R."/>
            <person name="Stajich J."/>
            <person name="Grigoriev I.V."/>
            <person name="Mortensen U.H."/>
            <person name="De vries R.P."/>
            <person name="Baker S.E."/>
            <person name="Andersen M.R."/>
        </authorList>
    </citation>
    <scope>NUCLEOTIDE SEQUENCE [LARGE SCALE GENOMIC DNA]</scope>
    <source>
        <strain evidence="3 4">CBS 600.67</strain>
    </source>
</reference>
<gene>
    <name evidence="3" type="ORF">BDW59DRAFT_153767</name>
</gene>
<comment type="caution">
    <text evidence="3">The sequence shown here is derived from an EMBL/GenBank/DDBJ whole genome shotgun (WGS) entry which is preliminary data.</text>
</comment>
<evidence type="ECO:0000313" key="3">
    <source>
        <dbReference type="EMBL" id="KAL2815646.1"/>
    </source>
</evidence>
<keyword evidence="2" id="KW-0812">Transmembrane</keyword>
<feature type="compositionally biased region" description="Polar residues" evidence="1">
    <location>
        <begin position="275"/>
        <end position="294"/>
    </location>
</feature>